<accession>H2YB62</accession>
<reference evidence="3" key="3">
    <citation type="submission" date="2025-09" db="UniProtKB">
        <authorList>
            <consortium name="Ensembl"/>
        </authorList>
    </citation>
    <scope>IDENTIFICATION</scope>
</reference>
<name>H2YB62_CIOSA</name>
<protein>
    <submittedName>
        <fullName evidence="3">Uncharacterized protein</fullName>
    </submittedName>
</protein>
<sequence length="171" mass="18926">MSLLRNPASTGKYVCSVRNIHGISNVTYVKVTGPTQLIGSLSVAEFVTTLVLCVVFAVILACIIGWLTYKRFSFRKSQEASSDEKSTVRNIRFAESPVPMEEDVREALSVPAGVTRVRVDQSTPSSNIDKYRCYMAVDGSSIEIVENDSLPSPQNCNQMRESPNDDTKRLQ</sequence>
<reference evidence="4" key="1">
    <citation type="submission" date="2003-08" db="EMBL/GenBank/DDBJ databases">
        <authorList>
            <person name="Birren B."/>
            <person name="Nusbaum C."/>
            <person name="Abebe A."/>
            <person name="Abouelleil A."/>
            <person name="Adekoya E."/>
            <person name="Ait-zahra M."/>
            <person name="Allen N."/>
            <person name="Allen T."/>
            <person name="An P."/>
            <person name="Anderson M."/>
            <person name="Anderson S."/>
            <person name="Arachchi H."/>
            <person name="Armbruster J."/>
            <person name="Bachantsang P."/>
            <person name="Baldwin J."/>
            <person name="Barry A."/>
            <person name="Bayul T."/>
            <person name="Blitshsteyn B."/>
            <person name="Bloom T."/>
            <person name="Blye J."/>
            <person name="Boguslavskiy L."/>
            <person name="Borowsky M."/>
            <person name="Boukhgalter B."/>
            <person name="Brunache A."/>
            <person name="Butler J."/>
            <person name="Calixte N."/>
            <person name="Calvo S."/>
            <person name="Camarata J."/>
            <person name="Campo K."/>
            <person name="Chang J."/>
            <person name="Cheshatsang Y."/>
            <person name="Citroen M."/>
            <person name="Collymore A."/>
            <person name="Considine T."/>
            <person name="Cook A."/>
            <person name="Cooke P."/>
            <person name="Corum B."/>
            <person name="Cuomo C."/>
            <person name="David R."/>
            <person name="Dawoe T."/>
            <person name="Degray S."/>
            <person name="Dodge S."/>
            <person name="Dooley K."/>
            <person name="Dorje P."/>
            <person name="Dorjee K."/>
            <person name="Dorris L."/>
            <person name="Duffey N."/>
            <person name="Dupes A."/>
            <person name="Elkins T."/>
            <person name="Engels R."/>
            <person name="Erickson J."/>
            <person name="Farina A."/>
            <person name="Faro S."/>
            <person name="Ferreira P."/>
            <person name="Fischer H."/>
            <person name="Fitzgerald M."/>
            <person name="Foley K."/>
            <person name="Gage D."/>
            <person name="Galagan J."/>
            <person name="Gearin G."/>
            <person name="Gnerre S."/>
            <person name="Gnirke A."/>
            <person name="Goyette A."/>
            <person name="Graham J."/>
            <person name="Grandbois E."/>
            <person name="Gyaltsen K."/>
            <person name="Hafez N."/>
            <person name="Hagopian D."/>
            <person name="Hagos B."/>
            <person name="Hall J."/>
            <person name="Hatcher B."/>
            <person name="Heller A."/>
            <person name="Higgins H."/>
            <person name="Honan T."/>
            <person name="Horn A."/>
            <person name="Houde N."/>
            <person name="Hughes L."/>
            <person name="Hulme W."/>
            <person name="Husby E."/>
            <person name="Iliev I."/>
            <person name="Jaffe D."/>
            <person name="Jones C."/>
            <person name="Kamal M."/>
            <person name="Kamat A."/>
            <person name="Kamvysselis M."/>
            <person name="Karlsson E."/>
            <person name="Kells C."/>
            <person name="Kieu A."/>
            <person name="Kisner P."/>
            <person name="Kodira C."/>
            <person name="Kulbokas E."/>
            <person name="Labutti K."/>
            <person name="Lama D."/>
            <person name="Landers T."/>
            <person name="Leger J."/>
            <person name="Levine S."/>
            <person name="Lewis D."/>
            <person name="Lewis T."/>
            <person name="Lindblad-toh K."/>
            <person name="Liu X."/>
            <person name="Lokyitsang T."/>
            <person name="Lokyitsang Y."/>
            <person name="Lucien O."/>
            <person name="Lui A."/>
            <person name="Ma L.J."/>
            <person name="Mabbitt R."/>
            <person name="Macdonald J."/>
            <person name="Maclean C."/>
            <person name="Major J."/>
            <person name="Manning J."/>
            <person name="Marabella R."/>
            <person name="Maru K."/>
            <person name="Matthews C."/>
            <person name="Mauceli E."/>
            <person name="Mccarthy M."/>
            <person name="Mcdonough S."/>
            <person name="Mcghee T."/>
            <person name="Meldrim J."/>
            <person name="Meneus L."/>
            <person name="Mesirov J."/>
            <person name="Mihalev A."/>
            <person name="Mihova T."/>
            <person name="Mikkelsen T."/>
            <person name="Mlenga V."/>
            <person name="Moru K."/>
            <person name="Mozes J."/>
            <person name="Mulrain L."/>
            <person name="Munson G."/>
            <person name="Naylor J."/>
            <person name="Newes C."/>
            <person name="Nguyen C."/>
            <person name="Nguyen N."/>
            <person name="Nguyen T."/>
            <person name="Nicol R."/>
            <person name="Nielsen C."/>
            <person name="Nizzari M."/>
            <person name="Norbu C."/>
            <person name="Norbu N."/>
            <person name="O'donnell P."/>
            <person name="Okoawo O."/>
            <person name="O'leary S."/>
            <person name="Omotosho B."/>
            <person name="O'neill K."/>
            <person name="Osman S."/>
            <person name="Parker S."/>
            <person name="Perrin D."/>
            <person name="Phunkhang P."/>
            <person name="Piqani B."/>
            <person name="Purcell S."/>
            <person name="Rachupka T."/>
            <person name="Ramasamy U."/>
            <person name="Rameau R."/>
            <person name="Ray V."/>
            <person name="Raymond C."/>
            <person name="Retta R."/>
            <person name="Richardson S."/>
            <person name="Rise C."/>
            <person name="Rodriguez J."/>
            <person name="Rogers J."/>
            <person name="Rogov P."/>
            <person name="Rutman M."/>
            <person name="Schupbach R."/>
            <person name="Seaman C."/>
            <person name="Settipalli S."/>
            <person name="Sharpe T."/>
            <person name="Sheridan J."/>
            <person name="Sherpa N."/>
            <person name="Shi J."/>
            <person name="Smirnov S."/>
            <person name="Smith C."/>
            <person name="Sougnez C."/>
            <person name="Spencer B."/>
            <person name="Stalker J."/>
            <person name="Stange-thomann N."/>
            <person name="Stavropoulos S."/>
            <person name="Stetson K."/>
            <person name="Stone C."/>
            <person name="Stone S."/>
            <person name="Stubbs M."/>
            <person name="Talamas J."/>
            <person name="Tchuinga P."/>
            <person name="Tenzing P."/>
            <person name="Tesfaye S."/>
            <person name="Theodore J."/>
            <person name="Thoulutsang Y."/>
            <person name="Topham K."/>
            <person name="Towey S."/>
            <person name="Tsamla T."/>
            <person name="Tsomo N."/>
            <person name="Vallee D."/>
            <person name="Vassiliev H."/>
            <person name="Venkataraman V."/>
            <person name="Vinson J."/>
            <person name="Vo A."/>
            <person name="Wade C."/>
            <person name="Wang S."/>
            <person name="Wangchuk T."/>
            <person name="Wangdi T."/>
            <person name="Whittaker C."/>
            <person name="Wilkinson J."/>
            <person name="Wu Y."/>
            <person name="Wyman D."/>
            <person name="Yadav S."/>
            <person name="Yang S."/>
            <person name="Yang X."/>
            <person name="Yeager S."/>
            <person name="Yee E."/>
            <person name="Young G."/>
            <person name="Zainoun J."/>
            <person name="Zembeck L."/>
            <person name="Zimmer A."/>
            <person name="Zody M."/>
            <person name="Lander E."/>
        </authorList>
    </citation>
    <scope>NUCLEOTIDE SEQUENCE [LARGE SCALE GENOMIC DNA]</scope>
</reference>
<evidence type="ECO:0000256" key="2">
    <source>
        <dbReference type="SAM" id="Phobius"/>
    </source>
</evidence>
<feature type="region of interest" description="Disordered" evidence="1">
    <location>
        <begin position="146"/>
        <end position="171"/>
    </location>
</feature>
<proteinExistence type="predicted"/>
<feature type="transmembrane region" description="Helical" evidence="2">
    <location>
        <begin position="46"/>
        <end position="69"/>
    </location>
</feature>
<evidence type="ECO:0000313" key="4">
    <source>
        <dbReference type="Proteomes" id="UP000007875"/>
    </source>
</evidence>
<organism evidence="3 4">
    <name type="scientific">Ciona savignyi</name>
    <name type="common">Pacific transparent sea squirt</name>
    <dbReference type="NCBI Taxonomy" id="51511"/>
    <lineage>
        <taxon>Eukaryota</taxon>
        <taxon>Metazoa</taxon>
        <taxon>Chordata</taxon>
        <taxon>Tunicata</taxon>
        <taxon>Ascidiacea</taxon>
        <taxon>Phlebobranchia</taxon>
        <taxon>Cionidae</taxon>
        <taxon>Ciona</taxon>
    </lineage>
</organism>
<feature type="compositionally biased region" description="Polar residues" evidence="1">
    <location>
        <begin position="149"/>
        <end position="161"/>
    </location>
</feature>
<keyword evidence="2" id="KW-0812">Transmembrane</keyword>
<dbReference type="Proteomes" id="UP000007875">
    <property type="component" value="Unassembled WGS sequence"/>
</dbReference>
<keyword evidence="2" id="KW-1133">Transmembrane helix</keyword>
<dbReference type="AlphaFoldDB" id="H2YB62"/>
<reference evidence="3" key="2">
    <citation type="submission" date="2025-08" db="UniProtKB">
        <authorList>
            <consortium name="Ensembl"/>
        </authorList>
    </citation>
    <scope>IDENTIFICATION</scope>
</reference>
<evidence type="ECO:0000313" key="3">
    <source>
        <dbReference type="Ensembl" id="ENSCSAVP00000002560.1"/>
    </source>
</evidence>
<keyword evidence="2" id="KW-0472">Membrane</keyword>
<dbReference type="HOGENOM" id="CLU_1566407_0_0_1"/>
<evidence type="ECO:0000256" key="1">
    <source>
        <dbReference type="SAM" id="MobiDB-lite"/>
    </source>
</evidence>
<keyword evidence="4" id="KW-1185">Reference proteome</keyword>
<dbReference type="Ensembl" id="ENSCSAVT00000002601.1">
    <property type="protein sequence ID" value="ENSCSAVP00000002560.1"/>
    <property type="gene ID" value="ENSCSAVG00000001509.1"/>
</dbReference>
<feature type="compositionally biased region" description="Basic and acidic residues" evidence="1">
    <location>
        <begin position="162"/>
        <end position="171"/>
    </location>
</feature>